<keyword evidence="2" id="KW-1185">Reference proteome</keyword>
<reference evidence="1" key="2">
    <citation type="submission" date="2019-07" db="EMBL/GenBank/DDBJ databases">
        <authorList>
            <person name="Seetharam A."/>
            <person name="Woodhouse M."/>
            <person name="Cannon E."/>
        </authorList>
    </citation>
    <scope>NUCLEOTIDE SEQUENCE [LARGE SCALE GENOMIC DNA]</scope>
    <source>
        <strain evidence="1">cv. B73</strain>
    </source>
</reference>
<dbReference type="InParanoid" id="A0A804QBL8"/>
<evidence type="ECO:0000313" key="2">
    <source>
        <dbReference type="Proteomes" id="UP000007305"/>
    </source>
</evidence>
<organism evidence="1 2">
    <name type="scientific">Zea mays</name>
    <name type="common">Maize</name>
    <dbReference type="NCBI Taxonomy" id="4577"/>
    <lineage>
        <taxon>Eukaryota</taxon>
        <taxon>Viridiplantae</taxon>
        <taxon>Streptophyta</taxon>
        <taxon>Embryophyta</taxon>
        <taxon>Tracheophyta</taxon>
        <taxon>Spermatophyta</taxon>
        <taxon>Magnoliopsida</taxon>
        <taxon>Liliopsida</taxon>
        <taxon>Poales</taxon>
        <taxon>Poaceae</taxon>
        <taxon>PACMAD clade</taxon>
        <taxon>Panicoideae</taxon>
        <taxon>Andropogonodae</taxon>
        <taxon>Andropogoneae</taxon>
        <taxon>Tripsacinae</taxon>
        <taxon>Zea</taxon>
    </lineage>
</organism>
<dbReference type="EnsemblPlants" id="Zm00001eb320700_T001">
    <property type="protein sequence ID" value="Zm00001eb320700_P001"/>
    <property type="gene ID" value="Zm00001eb320700"/>
</dbReference>
<reference evidence="1" key="3">
    <citation type="submission" date="2021-05" db="UniProtKB">
        <authorList>
            <consortium name="EnsemblPlants"/>
        </authorList>
    </citation>
    <scope>IDENTIFICATION</scope>
    <source>
        <strain evidence="1">cv. B73</strain>
    </source>
</reference>
<evidence type="ECO:0000313" key="1">
    <source>
        <dbReference type="EnsemblPlants" id="Zm00001eb320700_P001"/>
    </source>
</evidence>
<dbReference type="Gramene" id="Zm00001eb320700_T001">
    <property type="protein sequence ID" value="Zm00001eb320700_P001"/>
    <property type="gene ID" value="Zm00001eb320700"/>
</dbReference>
<reference evidence="2" key="1">
    <citation type="submission" date="2015-12" db="EMBL/GenBank/DDBJ databases">
        <title>Update maize B73 reference genome by single molecule sequencing technologies.</title>
        <authorList>
            <consortium name="Maize Genome Sequencing Project"/>
            <person name="Ware D."/>
        </authorList>
    </citation>
    <scope>NUCLEOTIDE SEQUENCE [LARGE SCALE GENOMIC DNA]</scope>
    <source>
        <strain evidence="2">cv. B73</strain>
    </source>
</reference>
<accession>A0A804QBL8</accession>
<proteinExistence type="predicted"/>
<sequence>MHHDWNDAFCTLTTDFWKRMEEVVHALATSHASTDAMTKQPVKVYGELFNILLDIPNHTNECRLMGSCIHKQTGDVDQELGDRIFRTEGVG</sequence>
<protein>
    <submittedName>
        <fullName evidence="1">Uncharacterized protein</fullName>
    </submittedName>
</protein>
<name>A0A804QBL8_MAIZE</name>
<dbReference type="Proteomes" id="UP000007305">
    <property type="component" value="Chromosome 7"/>
</dbReference>
<dbReference type="AlphaFoldDB" id="A0A804QBL8"/>